<dbReference type="Proteomes" id="UP000596661">
    <property type="component" value="Chromosome 8"/>
</dbReference>
<dbReference type="EMBL" id="UZAU01000689">
    <property type="status" value="NOT_ANNOTATED_CDS"/>
    <property type="molecule type" value="Genomic_DNA"/>
</dbReference>
<reference evidence="1" key="1">
    <citation type="submission" date="2018-11" db="EMBL/GenBank/DDBJ databases">
        <authorList>
            <person name="Grassa J C."/>
        </authorList>
    </citation>
    <scope>NUCLEOTIDE SEQUENCE [LARGE SCALE GENOMIC DNA]</scope>
</reference>
<reference evidence="1" key="2">
    <citation type="submission" date="2021-03" db="UniProtKB">
        <authorList>
            <consortium name="EnsemblPlants"/>
        </authorList>
    </citation>
    <scope>IDENTIFICATION</scope>
</reference>
<dbReference type="SUPFAM" id="SSF46565">
    <property type="entry name" value="Chaperone J-domain"/>
    <property type="match status" value="1"/>
</dbReference>
<proteinExistence type="predicted"/>
<evidence type="ECO:0000313" key="1">
    <source>
        <dbReference type="EnsemblPlants" id="cds.evm.model.08.603"/>
    </source>
</evidence>
<protein>
    <submittedName>
        <fullName evidence="1">Uncharacterized protein</fullName>
    </submittedName>
</protein>
<name>A0A803QBS8_CANSA</name>
<dbReference type="InterPro" id="IPR036869">
    <property type="entry name" value="J_dom_sf"/>
</dbReference>
<evidence type="ECO:0000313" key="2">
    <source>
        <dbReference type="Proteomes" id="UP000596661"/>
    </source>
</evidence>
<dbReference type="AlphaFoldDB" id="A0A803QBS8"/>
<sequence>MKNVNLMTSVLSDPHKKQIYDQYGEEGLKDMPPPELLDLHLEMEVAQMGLIKGMQRTSLQSSLEVVLLVLVHRGQEIYEVWSGCRRRKFWWIRWW</sequence>
<dbReference type="EnsemblPlants" id="evm.model.08.603">
    <property type="protein sequence ID" value="cds.evm.model.08.603"/>
    <property type="gene ID" value="evm.TU.08.603"/>
</dbReference>
<organism evidence="1 2">
    <name type="scientific">Cannabis sativa</name>
    <name type="common">Hemp</name>
    <name type="synonym">Marijuana</name>
    <dbReference type="NCBI Taxonomy" id="3483"/>
    <lineage>
        <taxon>Eukaryota</taxon>
        <taxon>Viridiplantae</taxon>
        <taxon>Streptophyta</taxon>
        <taxon>Embryophyta</taxon>
        <taxon>Tracheophyta</taxon>
        <taxon>Spermatophyta</taxon>
        <taxon>Magnoliopsida</taxon>
        <taxon>eudicotyledons</taxon>
        <taxon>Gunneridae</taxon>
        <taxon>Pentapetalae</taxon>
        <taxon>rosids</taxon>
        <taxon>fabids</taxon>
        <taxon>Rosales</taxon>
        <taxon>Cannabaceae</taxon>
        <taxon>Cannabis</taxon>
    </lineage>
</organism>
<keyword evidence="2" id="KW-1185">Reference proteome</keyword>
<dbReference type="Gramene" id="evm.model.08.603">
    <property type="protein sequence ID" value="cds.evm.model.08.603"/>
    <property type="gene ID" value="evm.TU.08.603"/>
</dbReference>
<accession>A0A803QBS8</accession>